<gene>
    <name evidence="1" type="ORF">EV182_001016</name>
</gene>
<protein>
    <submittedName>
        <fullName evidence="1">Uncharacterized protein</fullName>
    </submittedName>
</protein>
<evidence type="ECO:0000313" key="1">
    <source>
        <dbReference type="EMBL" id="KAJ1675568.1"/>
    </source>
</evidence>
<dbReference type="EMBL" id="JAMZIH010005249">
    <property type="protein sequence ID" value="KAJ1675568.1"/>
    <property type="molecule type" value="Genomic_DNA"/>
</dbReference>
<comment type="caution">
    <text evidence="1">The sequence shown here is derived from an EMBL/GenBank/DDBJ whole genome shotgun (WGS) entry which is preliminary data.</text>
</comment>
<sequence>MSVLRRSSRLLAKSVIDATMRGATGDSGATTSKARIIGPKRVDGRVPLKKQRASASGVKGSPIKANAAAPTAANIVEIKAVTTTSTAIISAPISTQGTDFIETAKQHLSRTDPRLGEFIARCPKACTLISPRGKSGSCFEALAKSIIYQQISGLAARAIYAKFLRLFDLDLPKAIVVSVDPNDDWGEQSTAPRFPTPSQVLSMSIDTLRSAGLSLRKAEYILELAQQFNSGNLSDVSLSSMSDEQVSRTLTSIRGIGQWTVDMFLMFHLHRPNVLPTLDLAVKKAMCQHFGVPYGKNTPKHAELVELAKVWEPYRSVAAWYMWQLLDTVTL</sequence>
<keyword evidence="2" id="KW-1185">Reference proteome</keyword>
<accession>A0ACC1HG68</accession>
<organism evidence="1 2">
    <name type="scientific">Spiromyces aspiralis</name>
    <dbReference type="NCBI Taxonomy" id="68401"/>
    <lineage>
        <taxon>Eukaryota</taxon>
        <taxon>Fungi</taxon>
        <taxon>Fungi incertae sedis</taxon>
        <taxon>Zoopagomycota</taxon>
        <taxon>Kickxellomycotina</taxon>
        <taxon>Kickxellomycetes</taxon>
        <taxon>Kickxellales</taxon>
        <taxon>Kickxellaceae</taxon>
        <taxon>Spiromyces</taxon>
    </lineage>
</organism>
<dbReference type="Proteomes" id="UP001145114">
    <property type="component" value="Unassembled WGS sequence"/>
</dbReference>
<proteinExistence type="predicted"/>
<evidence type="ECO:0000313" key="2">
    <source>
        <dbReference type="Proteomes" id="UP001145114"/>
    </source>
</evidence>
<name>A0ACC1HG68_9FUNG</name>
<reference evidence="1" key="1">
    <citation type="submission" date="2022-06" db="EMBL/GenBank/DDBJ databases">
        <title>Phylogenomic reconstructions and comparative analyses of Kickxellomycotina fungi.</title>
        <authorList>
            <person name="Reynolds N.K."/>
            <person name="Stajich J.E."/>
            <person name="Barry K."/>
            <person name="Grigoriev I.V."/>
            <person name="Crous P."/>
            <person name="Smith M.E."/>
        </authorList>
    </citation>
    <scope>NUCLEOTIDE SEQUENCE</scope>
    <source>
        <strain evidence="1">RSA 2271</strain>
    </source>
</reference>